<keyword evidence="6" id="KW-0472">Membrane</keyword>
<dbReference type="CDD" id="cd01335">
    <property type="entry name" value="Radical_SAM"/>
    <property type="match status" value="1"/>
</dbReference>
<dbReference type="InterPro" id="IPR036724">
    <property type="entry name" value="Cobalamin-bd_sf"/>
</dbReference>
<dbReference type="Gene3D" id="3.80.30.20">
    <property type="entry name" value="tm_1862 like domain"/>
    <property type="match status" value="1"/>
</dbReference>
<keyword evidence="5" id="KW-0411">Iron-sulfur</keyword>
<evidence type="ECO:0000256" key="2">
    <source>
        <dbReference type="ARBA" id="ARBA00022691"/>
    </source>
</evidence>
<keyword evidence="4" id="KW-0408">Iron</keyword>
<evidence type="ECO:0000259" key="8">
    <source>
        <dbReference type="PROSITE" id="PS51918"/>
    </source>
</evidence>
<keyword evidence="6" id="KW-1133">Transmembrane helix</keyword>
<gene>
    <name evidence="9" type="ORF">ASZ90_005581</name>
</gene>
<keyword evidence="2" id="KW-0949">S-adenosyl-L-methionine</keyword>
<dbReference type="InterPro" id="IPR051198">
    <property type="entry name" value="BchE-like"/>
</dbReference>
<dbReference type="AlphaFoldDB" id="A0A0W8FUN1"/>
<dbReference type="EMBL" id="LNQE01000842">
    <property type="protein sequence ID" value="KUG24587.1"/>
    <property type="molecule type" value="Genomic_DNA"/>
</dbReference>
<dbReference type="PANTHER" id="PTHR43409">
    <property type="entry name" value="ANAEROBIC MAGNESIUM-PROTOPORPHYRIN IX MONOMETHYL ESTER CYCLASE-RELATED"/>
    <property type="match status" value="1"/>
</dbReference>
<dbReference type="Gene3D" id="3.40.50.280">
    <property type="entry name" value="Cobalamin-binding domain"/>
    <property type="match status" value="1"/>
</dbReference>
<dbReference type="SFLD" id="SFLDG01123">
    <property type="entry name" value="methyltransferase_(Class_B)"/>
    <property type="match status" value="1"/>
</dbReference>
<feature type="domain" description="B12-binding" evidence="7">
    <location>
        <begin position="1"/>
        <end position="138"/>
    </location>
</feature>
<keyword evidence="3" id="KW-0479">Metal-binding</keyword>
<dbReference type="GO" id="GO:0046872">
    <property type="term" value="F:metal ion binding"/>
    <property type="evidence" value="ECO:0007669"/>
    <property type="project" value="UniProtKB-KW"/>
</dbReference>
<comment type="cofactor">
    <cofactor evidence="1">
        <name>[4Fe-4S] cluster</name>
        <dbReference type="ChEBI" id="CHEBI:49883"/>
    </cofactor>
</comment>
<feature type="transmembrane region" description="Helical" evidence="6">
    <location>
        <begin position="417"/>
        <end position="440"/>
    </location>
</feature>
<evidence type="ECO:0000256" key="1">
    <source>
        <dbReference type="ARBA" id="ARBA00001966"/>
    </source>
</evidence>
<proteinExistence type="predicted"/>
<dbReference type="SMART" id="SM00729">
    <property type="entry name" value="Elp3"/>
    <property type="match status" value="1"/>
</dbReference>
<dbReference type="InterPro" id="IPR006638">
    <property type="entry name" value="Elp3/MiaA/NifB-like_rSAM"/>
</dbReference>
<dbReference type="GO" id="GO:0005829">
    <property type="term" value="C:cytosol"/>
    <property type="evidence" value="ECO:0007669"/>
    <property type="project" value="TreeGrafter"/>
</dbReference>
<dbReference type="SUPFAM" id="SSF102114">
    <property type="entry name" value="Radical SAM enzymes"/>
    <property type="match status" value="1"/>
</dbReference>
<keyword evidence="6" id="KW-0812">Transmembrane</keyword>
<evidence type="ECO:0000313" key="9">
    <source>
        <dbReference type="EMBL" id="KUG24587.1"/>
    </source>
</evidence>
<dbReference type="InterPro" id="IPR007197">
    <property type="entry name" value="rSAM"/>
</dbReference>
<evidence type="ECO:0000256" key="6">
    <source>
        <dbReference type="SAM" id="Phobius"/>
    </source>
</evidence>
<organism evidence="9">
    <name type="scientific">hydrocarbon metagenome</name>
    <dbReference type="NCBI Taxonomy" id="938273"/>
    <lineage>
        <taxon>unclassified sequences</taxon>
        <taxon>metagenomes</taxon>
        <taxon>ecological metagenomes</taxon>
    </lineage>
</organism>
<evidence type="ECO:0000256" key="3">
    <source>
        <dbReference type="ARBA" id="ARBA00022723"/>
    </source>
</evidence>
<feature type="domain" description="Radical SAM core" evidence="8">
    <location>
        <begin position="188"/>
        <end position="410"/>
    </location>
</feature>
<dbReference type="PROSITE" id="PS51332">
    <property type="entry name" value="B12_BINDING"/>
    <property type="match status" value="1"/>
</dbReference>
<protein>
    <submittedName>
        <fullName evidence="9">Radical sam domain protein</fullName>
    </submittedName>
</protein>
<dbReference type="GO" id="GO:0051539">
    <property type="term" value="F:4 iron, 4 sulfur cluster binding"/>
    <property type="evidence" value="ECO:0007669"/>
    <property type="project" value="UniProtKB-KW"/>
</dbReference>
<dbReference type="PROSITE" id="PS51918">
    <property type="entry name" value="RADICAL_SAM"/>
    <property type="match status" value="1"/>
</dbReference>
<dbReference type="SFLD" id="SFLDS00029">
    <property type="entry name" value="Radical_SAM"/>
    <property type="match status" value="1"/>
</dbReference>
<evidence type="ECO:0000256" key="4">
    <source>
        <dbReference type="ARBA" id="ARBA00023004"/>
    </source>
</evidence>
<sequence length="460" mass="53124">MKVLLVNPITRNVSLSSPDLGLGYLAKALENKNHQVDVLDCVNLKMTFKKFEDYIVNHFFDVIGFRVFSTDLPSVKKSLLLVKKRSPHAKIILGGAHPSVFPEQTLQYFKEADFAFRGEAEIGLAELICNFLNLDETRKTQIPGLIWRNKGEIKSNPQIFPEDLDSLGHPDWNLINPCNYPFQTSYLTKSKIVAPLIMTRGCPYQCSFCSCRSVTGHKIRSHSVSYIIEEIKFLKTNFGINEVCFIDDNFLFFKDMVSDLCEQLIKQKINIKWSCFGIRLDLIDKDMLSLMEKAGCYLLTVGIESGSQRILDHMKKKLTLDLIKRKINLIHTETHVKIIGNFILGYPLEKEEDIYKTVQLANSLPISGANFFPFHPTPGTEIFDELLAKKELKTIDWDLMGQDRRPYIPQGISKQKFTWLFVLAFLSFYMRPRIILNVLLATRSLERLKYIFRRLFIFIR</sequence>
<dbReference type="GO" id="GO:0003824">
    <property type="term" value="F:catalytic activity"/>
    <property type="evidence" value="ECO:0007669"/>
    <property type="project" value="InterPro"/>
</dbReference>
<evidence type="ECO:0000256" key="5">
    <source>
        <dbReference type="ARBA" id="ARBA00023014"/>
    </source>
</evidence>
<dbReference type="PANTHER" id="PTHR43409:SF16">
    <property type="entry name" value="SLR0320 PROTEIN"/>
    <property type="match status" value="1"/>
</dbReference>
<dbReference type="Pfam" id="PF02310">
    <property type="entry name" value="B12-binding"/>
    <property type="match status" value="1"/>
</dbReference>
<dbReference type="GO" id="GO:0031419">
    <property type="term" value="F:cobalamin binding"/>
    <property type="evidence" value="ECO:0007669"/>
    <property type="project" value="InterPro"/>
</dbReference>
<dbReference type="InterPro" id="IPR058240">
    <property type="entry name" value="rSAM_sf"/>
</dbReference>
<accession>A0A0W8FUN1</accession>
<dbReference type="InterPro" id="IPR023404">
    <property type="entry name" value="rSAM_horseshoe"/>
</dbReference>
<dbReference type="SFLD" id="SFLDG01082">
    <property type="entry name" value="B12-binding_domain_containing"/>
    <property type="match status" value="1"/>
</dbReference>
<dbReference type="InterPro" id="IPR034466">
    <property type="entry name" value="Methyltransferase_Class_B"/>
</dbReference>
<dbReference type="InterPro" id="IPR006158">
    <property type="entry name" value="Cobalamin-bd"/>
</dbReference>
<reference evidence="9" key="1">
    <citation type="journal article" date="2015" name="Proc. Natl. Acad. Sci. U.S.A.">
        <title>Networks of energetic and metabolic interactions define dynamics in microbial communities.</title>
        <authorList>
            <person name="Embree M."/>
            <person name="Liu J.K."/>
            <person name="Al-Bassam M.M."/>
            <person name="Zengler K."/>
        </authorList>
    </citation>
    <scope>NUCLEOTIDE SEQUENCE</scope>
</reference>
<evidence type="ECO:0000259" key="7">
    <source>
        <dbReference type="PROSITE" id="PS51332"/>
    </source>
</evidence>
<dbReference type="CDD" id="cd02068">
    <property type="entry name" value="radical_SAM_B12_BD"/>
    <property type="match status" value="1"/>
</dbReference>
<dbReference type="Pfam" id="PF04055">
    <property type="entry name" value="Radical_SAM"/>
    <property type="match status" value="1"/>
</dbReference>
<name>A0A0W8FUN1_9ZZZZ</name>
<comment type="caution">
    <text evidence="9">The sequence shown here is derived from an EMBL/GenBank/DDBJ whole genome shotgun (WGS) entry which is preliminary data.</text>
</comment>
<dbReference type="SUPFAM" id="SSF52242">
    <property type="entry name" value="Cobalamin (vitamin B12)-binding domain"/>
    <property type="match status" value="1"/>
</dbReference>